<proteinExistence type="predicted"/>
<gene>
    <name evidence="1" type="ORF">BC936DRAFT_139611</name>
</gene>
<dbReference type="AlphaFoldDB" id="A0A433B9J9"/>
<reference evidence="1 2" key="1">
    <citation type="journal article" date="2018" name="New Phytol.">
        <title>Phylogenomics of Endogonaceae and evolution of mycorrhizas within Mucoromycota.</title>
        <authorList>
            <person name="Chang Y."/>
            <person name="Desiro A."/>
            <person name="Na H."/>
            <person name="Sandor L."/>
            <person name="Lipzen A."/>
            <person name="Clum A."/>
            <person name="Barry K."/>
            <person name="Grigoriev I.V."/>
            <person name="Martin F.M."/>
            <person name="Stajich J.E."/>
            <person name="Smith M.E."/>
            <person name="Bonito G."/>
            <person name="Spatafora J.W."/>
        </authorList>
    </citation>
    <scope>NUCLEOTIDE SEQUENCE [LARGE SCALE GENOMIC DNA]</scope>
    <source>
        <strain evidence="1 2">GMNB39</strain>
    </source>
</reference>
<accession>A0A433B9J9</accession>
<comment type="caution">
    <text evidence="1">The sequence shown here is derived from an EMBL/GenBank/DDBJ whole genome shotgun (WGS) entry which is preliminary data.</text>
</comment>
<organism evidence="1 2">
    <name type="scientific">Jimgerdemannia flammicorona</name>
    <dbReference type="NCBI Taxonomy" id="994334"/>
    <lineage>
        <taxon>Eukaryota</taxon>
        <taxon>Fungi</taxon>
        <taxon>Fungi incertae sedis</taxon>
        <taxon>Mucoromycota</taxon>
        <taxon>Mucoromycotina</taxon>
        <taxon>Endogonomycetes</taxon>
        <taxon>Endogonales</taxon>
        <taxon>Endogonaceae</taxon>
        <taxon>Jimgerdemannia</taxon>
    </lineage>
</organism>
<evidence type="ECO:0000313" key="1">
    <source>
        <dbReference type="EMBL" id="RUP15280.1"/>
    </source>
</evidence>
<protein>
    <submittedName>
        <fullName evidence="1">Uncharacterized protein</fullName>
    </submittedName>
</protein>
<name>A0A433B9J9_9FUNG</name>
<sequence length="85" mass="9304">MARVRAIEQGFAMLRCDSGGVSGFVDDVGRVKHWQEAEVGGAGSHSFVVDVKLQQTKLYTWYGSMGDWPFVGALLVLFGRWIGAP</sequence>
<keyword evidence="2" id="KW-1185">Reference proteome</keyword>
<dbReference type="OrthoDB" id="2626014at2759"/>
<evidence type="ECO:0000313" key="2">
    <source>
        <dbReference type="Proteomes" id="UP000268093"/>
    </source>
</evidence>
<dbReference type="EMBL" id="RBNI01015428">
    <property type="protein sequence ID" value="RUP15280.1"/>
    <property type="molecule type" value="Genomic_DNA"/>
</dbReference>
<dbReference type="Proteomes" id="UP000268093">
    <property type="component" value="Unassembled WGS sequence"/>
</dbReference>